<dbReference type="SMART" id="SM00965">
    <property type="entry name" value="STN"/>
    <property type="match status" value="1"/>
</dbReference>
<evidence type="ECO:0000256" key="2">
    <source>
        <dbReference type="ARBA" id="ARBA00009810"/>
    </source>
</evidence>
<dbReference type="STRING" id="1220579.GCA_001571345_02012"/>
<evidence type="ECO:0000256" key="4">
    <source>
        <dbReference type="ARBA" id="ARBA00022452"/>
    </source>
</evidence>
<evidence type="ECO:0000256" key="6">
    <source>
        <dbReference type="ARBA" id="ARBA00022692"/>
    </source>
</evidence>
<name>A0A318PH09_KOMXY</name>
<evidence type="ECO:0000259" key="16">
    <source>
        <dbReference type="SMART" id="SM00965"/>
    </source>
</evidence>
<evidence type="ECO:0000256" key="8">
    <source>
        <dbReference type="ARBA" id="ARBA00023004"/>
    </source>
</evidence>
<evidence type="ECO:0000256" key="10">
    <source>
        <dbReference type="ARBA" id="ARBA00023077"/>
    </source>
</evidence>
<dbReference type="GO" id="GO:0009279">
    <property type="term" value="C:cell outer membrane"/>
    <property type="evidence" value="ECO:0007669"/>
    <property type="project" value="UniProtKB-SubCell"/>
</dbReference>
<dbReference type="OrthoDB" id="9760333at2"/>
<keyword evidence="6 14" id="KW-0812">Transmembrane</keyword>
<proteinExistence type="inferred from homology"/>
<dbReference type="Gene3D" id="2.170.130.10">
    <property type="entry name" value="TonB-dependent receptor, plug domain"/>
    <property type="match status" value="1"/>
</dbReference>
<keyword evidence="9" id="KW-0406">Ion transport</keyword>
<evidence type="ECO:0000256" key="15">
    <source>
        <dbReference type="RuleBase" id="RU003357"/>
    </source>
</evidence>
<dbReference type="EMBL" id="NKUC01000023">
    <property type="protein sequence ID" value="PYD56429.1"/>
    <property type="molecule type" value="Genomic_DNA"/>
</dbReference>
<dbReference type="CDD" id="cd01347">
    <property type="entry name" value="ligand_gated_channel"/>
    <property type="match status" value="1"/>
</dbReference>
<dbReference type="Proteomes" id="UP000248257">
    <property type="component" value="Unassembled WGS sequence"/>
</dbReference>
<evidence type="ECO:0000256" key="5">
    <source>
        <dbReference type="ARBA" id="ARBA00022496"/>
    </source>
</evidence>
<comment type="subcellular location">
    <subcellularLocation>
        <location evidence="1 14">Cell outer membrane</location>
        <topology evidence="1 14">Multi-pass membrane protein</topology>
    </subcellularLocation>
</comment>
<dbReference type="PROSITE" id="PS52016">
    <property type="entry name" value="TONB_DEPENDENT_REC_3"/>
    <property type="match status" value="1"/>
</dbReference>
<keyword evidence="13 14" id="KW-0998">Cell outer membrane</keyword>
<dbReference type="InterPro" id="IPR000531">
    <property type="entry name" value="Beta-barrel_TonB"/>
</dbReference>
<dbReference type="InterPro" id="IPR010105">
    <property type="entry name" value="TonB_sidphr_rcpt"/>
</dbReference>
<keyword evidence="8" id="KW-0408">Iron</keyword>
<sequence length="861" mass="93989">MAASVDTPTATGNRFRHILLTAVALSTYGGLACAGALAAPAAGVNGGTILSFQIAQKPLRDALVDLGTQARVRLIFAADSIPDILVGPLNGTFSVPDAIGRLLGGTGLTFSSQDGAFYIHKAASASITLGPVRVGGTVAHESATGPGVGYVATNTLTGSKTDTPIIEIPNSIHVITKQQMIDQQPQNVMEALRYTPGVHVEGLGGFANGVGSGYNNGSIVQRGFATAQFVDGIRSYSNSAGETAFLERIEVMNGPASVLYGQTTPGGLIGMSLKKPTDTPLRNVTLGFGNWGRYEATFDVSDRVTKSGNVRYRIAGIGVTQGTQTNYIDYHRVGVLPSITWDIDHKTSLTLLGSYMYTPGDGINMTQLPPSVLLDTNGYGRIPRSRFLGDKNWNESGQTDAMFEYQFKHTFNRWIDFSQTMRFESSEFRNKTLMRGEGMVTDQLYSRGPVETNWPSTTIGLDTRVGGKLPIGPVQNTWVVGTDFRQYNSRDSSLSDDTPGNNGYPGLDGYTLVNVYNPQSNYVPCMDIHSAKCLVSGYQSHQNYFQEGIYFQDQLKYKGLSVILGGRQDWVNYHGYTAQTSNENATHTYTYTRTSALPRPQAAFTWRAGLVYQFKFGLAPYFSYSTSFVPQSSRNWQGNLFPPLTGKQLEAGLKYQSPDQKIFLQAAAFRIEEDHYLITDPDHPNFSADAGRVRSQGFELSANANLTRNLRFMASYTYDAATYLSTNLSDVQEYANGTTGGTISEKGKYIGEGIPRNMASAFLDYTLPTRYLKGFGINGGVRYNGFTYSDDVNSFKVPAYTLFDIGAHYDFGQATPILKGLRGQLSVSNLTNKYYITSCGGTYSCYIGQGRRVYGNLSYSW</sequence>
<keyword evidence="11 14" id="KW-0472">Membrane</keyword>
<keyword evidence="4 14" id="KW-1134">Transmembrane beta strand</keyword>
<evidence type="ECO:0000256" key="13">
    <source>
        <dbReference type="ARBA" id="ARBA00023237"/>
    </source>
</evidence>
<evidence type="ECO:0000256" key="9">
    <source>
        <dbReference type="ARBA" id="ARBA00023065"/>
    </source>
</evidence>
<organism evidence="17 18">
    <name type="scientific">Komagataeibacter xylinus</name>
    <name type="common">Gluconacetobacter xylinus</name>
    <dbReference type="NCBI Taxonomy" id="28448"/>
    <lineage>
        <taxon>Bacteria</taxon>
        <taxon>Pseudomonadati</taxon>
        <taxon>Pseudomonadota</taxon>
        <taxon>Alphaproteobacteria</taxon>
        <taxon>Acetobacterales</taxon>
        <taxon>Acetobacteraceae</taxon>
        <taxon>Komagataeibacter</taxon>
    </lineage>
</organism>
<keyword evidence="10 15" id="KW-0798">TonB box</keyword>
<evidence type="ECO:0000256" key="14">
    <source>
        <dbReference type="PROSITE-ProRule" id="PRU01360"/>
    </source>
</evidence>
<dbReference type="InterPro" id="IPR039426">
    <property type="entry name" value="TonB-dep_rcpt-like"/>
</dbReference>
<evidence type="ECO:0000256" key="3">
    <source>
        <dbReference type="ARBA" id="ARBA00022448"/>
    </source>
</evidence>
<evidence type="ECO:0000313" key="18">
    <source>
        <dbReference type="Proteomes" id="UP000248257"/>
    </source>
</evidence>
<dbReference type="GO" id="GO:0015891">
    <property type="term" value="P:siderophore transport"/>
    <property type="evidence" value="ECO:0007669"/>
    <property type="project" value="InterPro"/>
</dbReference>
<reference evidence="17 18" key="1">
    <citation type="submission" date="2017-07" db="EMBL/GenBank/DDBJ databases">
        <title>A draft genome sequence of Komagataeibacter xylinus LMG 1515.</title>
        <authorList>
            <person name="Skraban J."/>
            <person name="Cleenwerck I."/>
            <person name="Vandamme P."/>
            <person name="Trcek J."/>
        </authorList>
    </citation>
    <scope>NUCLEOTIDE SEQUENCE [LARGE SCALE GENOMIC DNA]</scope>
    <source>
        <strain evidence="17 18">LMG 1515</strain>
    </source>
</reference>
<evidence type="ECO:0000256" key="11">
    <source>
        <dbReference type="ARBA" id="ARBA00023136"/>
    </source>
</evidence>
<dbReference type="GO" id="GO:0038023">
    <property type="term" value="F:signaling receptor activity"/>
    <property type="evidence" value="ECO:0007669"/>
    <property type="project" value="InterPro"/>
</dbReference>
<keyword evidence="12 17" id="KW-0675">Receptor</keyword>
<protein>
    <submittedName>
        <fullName evidence="17">TonB-dependent siderophore receptor</fullName>
    </submittedName>
</protein>
<gene>
    <name evidence="17" type="ORF">CFR75_11005</name>
</gene>
<comment type="similarity">
    <text evidence="2 14 15">Belongs to the TonB-dependent receptor family.</text>
</comment>
<accession>A0A318PH09</accession>
<keyword evidence="18" id="KW-1185">Reference proteome</keyword>
<evidence type="ECO:0000256" key="1">
    <source>
        <dbReference type="ARBA" id="ARBA00004571"/>
    </source>
</evidence>
<dbReference type="PANTHER" id="PTHR32552:SF68">
    <property type="entry name" value="FERRICHROME OUTER MEMBRANE TRANSPORTER_PHAGE RECEPTOR"/>
    <property type="match status" value="1"/>
</dbReference>
<keyword evidence="3 14" id="KW-0813">Transport</keyword>
<dbReference type="GO" id="GO:0015344">
    <property type="term" value="F:siderophore uptake transmembrane transporter activity"/>
    <property type="evidence" value="ECO:0007669"/>
    <property type="project" value="TreeGrafter"/>
</dbReference>
<dbReference type="InterPro" id="IPR037066">
    <property type="entry name" value="Plug_dom_sf"/>
</dbReference>
<dbReference type="AlphaFoldDB" id="A0A318PH09"/>
<dbReference type="InterPro" id="IPR012910">
    <property type="entry name" value="Plug_dom"/>
</dbReference>
<dbReference type="Gene3D" id="2.40.170.20">
    <property type="entry name" value="TonB-dependent receptor, beta-barrel domain"/>
    <property type="match status" value="1"/>
</dbReference>
<dbReference type="NCBIfam" id="TIGR01783">
    <property type="entry name" value="TonB-siderophor"/>
    <property type="match status" value="1"/>
</dbReference>
<keyword evidence="5" id="KW-0410">Iron transport</keyword>
<dbReference type="InterPro" id="IPR011662">
    <property type="entry name" value="Secretin/TonB_short_N"/>
</dbReference>
<evidence type="ECO:0000256" key="12">
    <source>
        <dbReference type="ARBA" id="ARBA00023170"/>
    </source>
</evidence>
<feature type="domain" description="Secretin/TonB short N-terminal" evidence="16">
    <location>
        <begin position="72"/>
        <end position="122"/>
    </location>
</feature>
<dbReference type="Pfam" id="PF07715">
    <property type="entry name" value="Plug"/>
    <property type="match status" value="1"/>
</dbReference>
<dbReference type="RefSeq" id="WP_061274599.1">
    <property type="nucleotide sequence ID" value="NZ_CBCRXN010000021.1"/>
</dbReference>
<evidence type="ECO:0000313" key="17">
    <source>
        <dbReference type="EMBL" id="PYD56429.1"/>
    </source>
</evidence>
<dbReference type="PANTHER" id="PTHR32552">
    <property type="entry name" value="FERRICHROME IRON RECEPTOR-RELATED"/>
    <property type="match status" value="1"/>
</dbReference>
<dbReference type="InterPro" id="IPR036942">
    <property type="entry name" value="Beta-barrel_TonB_sf"/>
</dbReference>
<dbReference type="Pfam" id="PF00593">
    <property type="entry name" value="TonB_dep_Rec_b-barrel"/>
    <property type="match status" value="1"/>
</dbReference>
<comment type="caution">
    <text evidence="17">The sequence shown here is derived from an EMBL/GenBank/DDBJ whole genome shotgun (WGS) entry which is preliminary data.</text>
</comment>
<keyword evidence="7" id="KW-0732">Signal</keyword>
<evidence type="ECO:0000256" key="7">
    <source>
        <dbReference type="ARBA" id="ARBA00022729"/>
    </source>
</evidence>
<dbReference type="Gene3D" id="3.55.50.30">
    <property type="match status" value="1"/>
</dbReference>
<dbReference type="SUPFAM" id="SSF56935">
    <property type="entry name" value="Porins"/>
    <property type="match status" value="1"/>
</dbReference>